<dbReference type="EMBL" id="CP072362">
    <property type="protein sequence ID" value="QUB76464.1"/>
    <property type="molecule type" value="Genomic_DNA"/>
</dbReference>
<evidence type="ECO:0000313" key="2">
    <source>
        <dbReference type="Proteomes" id="UP000682195"/>
    </source>
</evidence>
<keyword evidence="2" id="KW-1185">Reference proteome</keyword>
<evidence type="ECO:0008006" key="3">
    <source>
        <dbReference type="Google" id="ProtNLM"/>
    </source>
</evidence>
<proteinExistence type="predicted"/>
<gene>
    <name evidence="1" type="ORF">J5A58_12100</name>
</gene>
<organism evidence="1 2">
    <name type="scientific">Prevotella melaninogenica</name>
    <dbReference type="NCBI Taxonomy" id="28132"/>
    <lineage>
        <taxon>Bacteria</taxon>
        <taxon>Pseudomonadati</taxon>
        <taxon>Bacteroidota</taxon>
        <taxon>Bacteroidia</taxon>
        <taxon>Bacteroidales</taxon>
        <taxon>Prevotellaceae</taxon>
        <taxon>Prevotella</taxon>
    </lineage>
</organism>
<protein>
    <recommendedName>
        <fullName evidence="3">Secreted protein</fullName>
    </recommendedName>
</protein>
<dbReference type="RefSeq" id="WP_211808353.1">
    <property type="nucleotide sequence ID" value="NZ_CP072362.1"/>
</dbReference>
<evidence type="ECO:0000313" key="1">
    <source>
        <dbReference type="EMBL" id="QUB76464.1"/>
    </source>
</evidence>
<name>A0ABX7XRZ4_9BACT</name>
<accession>A0ABX7XRZ4</accession>
<sequence length="68" mass="8157">MNKRTLTNLWAALSSRYCYMVLRLRTHCANHPHHWCGEPAHSLKMVKEITFFRRKYPKKQIINAQNDT</sequence>
<dbReference type="Proteomes" id="UP000682195">
    <property type="component" value="Chromosome 2"/>
</dbReference>
<reference evidence="1 2" key="1">
    <citation type="submission" date="2021-03" db="EMBL/GenBank/DDBJ databases">
        <title>Human Oral Microbial Genomes.</title>
        <authorList>
            <person name="Johnston C.D."/>
            <person name="Chen T."/>
            <person name="Dewhirst F.E."/>
        </authorList>
    </citation>
    <scope>NUCLEOTIDE SEQUENCE [LARGE SCALE GENOMIC DNA]</scope>
    <source>
        <strain evidence="1 2">F0054</strain>
    </source>
</reference>